<comment type="caution">
    <text evidence="2">The sequence shown here is derived from an EMBL/GenBank/DDBJ whole genome shotgun (WGS) entry which is preliminary data.</text>
</comment>
<evidence type="ECO:0008006" key="4">
    <source>
        <dbReference type="Google" id="ProtNLM"/>
    </source>
</evidence>
<accession>U1Q0U3</accession>
<reference evidence="2 3" key="1">
    <citation type="submission" date="2013-06" db="EMBL/GenBank/DDBJ databases">
        <authorList>
            <person name="Weinstock G."/>
            <person name="Sodergren E."/>
            <person name="Lobos E.A."/>
            <person name="Fulton L."/>
            <person name="Fulton R."/>
            <person name="Courtney L."/>
            <person name="Fronick C."/>
            <person name="O'Laughlin M."/>
            <person name="Godfrey J."/>
            <person name="Wilson R.M."/>
            <person name="Miner T."/>
            <person name="Farmer C."/>
            <person name="Delehaunty K."/>
            <person name="Cordes M."/>
            <person name="Minx P."/>
            <person name="Tomlinson C."/>
            <person name="Chen J."/>
            <person name="Wollam A."/>
            <person name="Pepin K.H."/>
            <person name="Bhonagiri V."/>
            <person name="Zhang X."/>
            <person name="Warren W."/>
            <person name="Mitreva M."/>
            <person name="Mardis E.R."/>
            <person name="Wilson R.K."/>
        </authorList>
    </citation>
    <scope>NUCLEOTIDE SEQUENCE [LARGE SCALE GENOMIC DNA]</scope>
    <source>
        <strain evidence="2 3">F0510</strain>
    </source>
</reference>
<feature type="region of interest" description="Disordered" evidence="1">
    <location>
        <begin position="1"/>
        <end position="20"/>
    </location>
</feature>
<organism evidence="2 3">
    <name type="scientific">Actinomyces johnsonii F0510</name>
    <dbReference type="NCBI Taxonomy" id="1227262"/>
    <lineage>
        <taxon>Bacteria</taxon>
        <taxon>Bacillati</taxon>
        <taxon>Actinomycetota</taxon>
        <taxon>Actinomycetes</taxon>
        <taxon>Actinomycetales</taxon>
        <taxon>Actinomycetaceae</taxon>
        <taxon>Actinomyces</taxon>
    </lineage>
</organism>
<dbReference type="Pfam" id="PF11248">
    <property type="entry name" value="DUF3046"/>
    <property type="match status" value="1"/>
</dbReference>
<evidence type="ECO:0000313" key="2">
    <source>
        <dbReference type="EMBL" id="ERH16231.1"/>
    </source>
</evidence>
<proteinExistence type="predicted"/>
<dbReference type="InterPro" id="IPR021408">
    <property type="entry name" value="DUF3046"/>
</dbReference>
<dbReference type="AlphaFoldDB" id="U1Q0U3"/>
<gene>
    <name evidence="2" type="ORF">HMPREF1549_02518</name>
</gene>
<evidence type="ECO:0000256" key="1">
    <source>
        <dbReference type="SAM" id="MobiDB-lite"/>
    </source>
</evidence>
<name>U1Q0U3_9ACTO</name>
<dbReference type="PATRIC" id="fig|1227262.3.peg.2050"/>
<protein>
    <recommendedName>
        <fullName evidence="4">DUF3046 domain-containing protein</fullName>
    </recommendedName>
</protein>
<dbReference type="Proteomes" id="UP000016498">
    <property type="component" value="Unassembled WGS sequence"/>
</dbReference>
<dbReference type="HOGENOM" id="CLU_179041_2_0_11"/>
<evidence type="ECO:0000313" key="3">
    <source>
        <dbReference type="Proteomes" id="UP000016498"/>
    </source>
</evidence>
<dbReference type="EMBL" id="AWSD01000299">
    <property type="protein sequence ID" value="ERH16231.1"/>
    <property type="molecule type" value="Genomic_DNA"/>
</dbReference>
<sequence length="102" mass="10861">MTATDELTAPGGGTTTSGLAAGVFVEDGGTVKHSEFWSAVEEVFGSAYGRSLAQDLVLPALGVTCVQALDDGVAPERVWAVLCDETERSDAERWIFRSDPRR</sequence>